<dbReference type="GeneTree" id="ENSGT00390000004589"/>
<proteinExistence type="predicted"/>
<dbReference type="AlphaFoldDB" id="H2ZNB2"/>
<name>H2ZNB2_CIOSA</name>
<dbReference type="InParanoid" id="H2ZNB2"/>
<sequence>MMQTNGITKTTLNTKQAYTCTTEMLKRVADKFGWEVTTEDREERPGEQLIYWGDVQKISHVNKQFFVKSGSYIINYFPGFVAVEKKIDHAIALRTMTLLFPKHFDFFL</sequence>
<dbReference type="Ensembl" id="ENSCSAVT00000019285.1">
    <property type="protein sequence ID" value="ENSCSAVP00000019078.1"/>
    <property type="gene ID" value="ENSCSAVG00000011195.1"/>
</dbReference>
<accession>H2ZNB2</accession>
<dbReference type="Proteomes" id="UP000007875">
    <property type="component" value="Unassembled WGS sequence"/>
</dbReference>
<dbReference type="HOGENOM" id="CLU_2202868_0_0_1"/>
<keyword evidence="2" id="KW-1185">Reference proteome</keyword>
<evidence type="ECO:0000313" key="1">
    <source>
        <dbReference type="Ensembl" id="ENSCSAVP00000019078.1"/>
    </source>
</evidence>
<evidence type="ECO:0000313" key="2">
    <source>
        <dbReference type="Proteomes" id="UP000007875"/>
    </source>
</evidence>
<reference evidence="2" key="1">
    <citation type="submission" date="2003-08" db="EMBL/GenBank/DDBJ databases">
        <authorList>
            <person name="Birren B."/>
            <person name="Nusbaum C."/>
            <person name="Abebe A."/>
            <person name="Abouelleil A."/>
            <person name="Adekoya E."/>
            <person name="Ait-zahra M."/>
            <person name="Allen N."/>
            <person name="Allen T."/>
            <person name="An P."/>
            <person name="Anderson M."/>
            <person name="Anderson S."/>
            <person name="Arachchi H."/>
            <person name="Armbruster J."/>
            <person name="Bachantsang P."/>
            <person name="Baldwin J."/>
            <person name="Barry A."/>
            <person name="Bayul T."/>
            <person name="Blitshsteyn B."/>
            <person name="Bloom T."/>
            <person name="Blye J."/>
            <person name="Boguslavskiy L."/>
            <person name="Borowsky M."/>
            <person name="Boukhgalter B."/>
            <person name="Brunache A."/>
            <person name="Butler J."/>
            <person name="Calixte N."/>
            <person name="Calvo S."/>
            <person name="Camarata J."/>
            <person name="Campo K."/>
            <person name="Chang J."/>
            <person name="Cheshatsang Y."/>
            <person name="Citroen M."/>
            <person name="Collymore A."/>
            <person name="Considine T."/>
            <person name="Cook A."/>
            <person name="Cooke P."/>
            <person name="Corum B."/>
            <person name="Cuomo C."/>
            <person name="David R."/>
            <person name="Dawoe T."/>
            <person name="Degray S."/>
            <person name="Dodge S."/>
            <person name="Dooley K."/>
            <person name="Dorje P."/>
            <person name="Dorjee K."/>
            <person name="Dorris L."/>
            <person name="Duffey N."/>
            <person name="Dupes A."/>
            <person name="Elkins T."/>
            <person name="Engels R."/>
            <person name="Erickson J."/>
            <person name="Farina A."/>
            <person name="Faro S."/>
            <person name="Ferreira P."/>
            <person name="Fischer H."/>
            <person name="Fitzgerald M."/>
            <person name="Foley K."/>
            <person name="Gage D."/>
            <person name="Galagan J."/>
            <person name="Gearin G."/>
            <person name="Gnerre S."/>
            <person name="Gnirke A."/>
            <person name="Goyette A."/>
            <person name="Graham J."/>
            <person name="Grandbois E."/>
            <person name="Gyaltsen K."/>
            <person name="Hafez N."/>
            <person name="Hagopian D."/>
            <person name="Hagos B."/>
            <person name="Hall J."/>
            <person name="Hatcher B."/>
            <person name="Heller A."/>
            <person name="Higgins H."/>
            <person name="Honan T."/>
            <person name="Horn A."/>
            <person name="Houde N."/>
            <person name="Hughes L."/>
            <person name="Hulme W."/>
            <person name="Husby E."/>
            <person name="Iliev I."/>
            <person name="Jaffe D."/>
            <person name="Jones C."/>
            <person name="Kamal M."/>
            <person name="Kamat A."/>
            <person name="Kamvysselis M."/>
            <person name="Karlsson E."/>
            <person name="Kells C."/>
            <person name="Kieu A."/>
            <person name="Kisner P."/>
            <person name="Kodira C."/>
            <person name="Kulbokas E."/>
            <person name="Labutti K."/>
            <person name="Lama D."/>
            <person name="Landers T."/>
            <person name="Leger J."/>
            <person name="Levine S."/>
            <person name="Lewis D."/>
            <person name="Lewis T."/>
            <person name="Lindblad-toh K."/>
            <person name="Liu X."/>
            <person name="Lokyitsang T."/>
            <person name="Lokyitsang Y."/>
            <person name="Lucien O."/>
            <person name="Lui A."/>
            <person name="Ma L.J."/>
            <person name="Mabbitt R."/>
            <person name="Macdonald J."/>
            <person name="Maclean C."/>
            <person name="Major J."/>
            <person name="Manning J."/>
            <person name="Marabella R."/>
            <person name="Maru K."/>
            <person name="Matthews C."/>
            <person name="Mauceli E."/>
            <person name="Mccarthy M."/>
            <person name="Mcdonough S."/>
            <person name="Mcghee T."/>
            <person name="Meldrim J."/>
            <person name="Meneus L."/>
            <person name="Mesirov J."/>
            <person name="Mihalev A."/>
            <person name="Mihova T."/>
            <person name="Mikkelsen T."/>
            <person name="Mlenga V."/>
            <person name="Moru K."/>
            <person name="Mozes J."/>
            <person name="Mulrain L."/>
            <person name="Munson G."/>
            <person name="Naylor J."/>
            <person name="Newes C."/>
            <person name="Nguyen C."/>
            <person name="Nguyen N."/>
            <person name="Nguyen T."/>
            <person name="Nicol R."/>
            <person name="Nielsen C."/>
            <person name="Nizzari M."/>
            <person name="Norbu C."/>
            <person name="Norbu N."/>
            <person name="O'donnell P."/>
            <person name="Okoawo O."/>
            <person name="O'leary S."/>
            <person name="Omotosho B."/>
            <person name="O'neill K."/>
            <person name="Osman S."/>
            <person name="Parker S."/>
            <person name="Perrin D."/>
            <person name="Phunkhang P."/>
            <person name="Piqani B."/>
            <person name="Purcell S."/>
            <person name="Rachupka T."/>
            <person name="Ramasamy U."/>
            <person name="Rameau R."/>
            <person name="Ray V."/>
            <person name="Raymond C."/>
            <person name="Retta R."/>
            <person name="Richardson S."/>
            <person name="Rise C."/>
            <person name="Rodriguez J."/>
            <person name="Rogers J."/>
            <person name="Rogov P."/>
            <person name="Rutman M."/>
            <person name="Schupbach R."/>
            <person name="Seaman C."/>
            <person name="Settipalli S."/>
            <person name="Sharpe T."/>
            <person name="Sheridan J."/>
            <person name="Sherpa N."/>
            <person name="Shi J."/>
            <person name="Smirnov S."/>
            <person name="Smith C."/>
            <person name="Sougnez C."/>
            <person name="Spencer B."/>
            <person name="Stalker J."/>
            <person name="Stange-thomann N."/>
            <person name="Stavropoulos S."/>
            <person name="Stetson K."/>
            <person name="Stone C."/>
            <person name="Stone S."/>
            <person name="Stubbs M."/>
            <person name="Talamas J."/>
            <person name="Tchuinga P."/>
            <person name="Tenzing P."/>
            <person name="Tesfaye S."/>
            <person name="Theodore J."/>
            <person name="Thoulutsang Y."/>
            <person name="Topham K."/>
            <person name="Towey S."/>
            <person name="Tsamla T."/>
            <person name="Tsomo N."/>
            <person name="Vallee D."/>
            <person name="Vassiliev H."/>
            <person name="Venkataraman V."/>
            <person name="Vinson J."/>
            <person name="Vo A."/>
            <person name="Wade C."/>
            <person name="Wang S."/>
            <person name="Wangchuk T."/>
            <person name="Wangdi T."/>
            <person name="Whittaker C."/>
            <person name="Wilkinson J."/>
            <person name="Wu Y."/>
            <person name="Wyman D."/>
            <person name="Yadav S."/>
            <person name="Yang S."/>
            <person name="Yang X."/>
            <person name="Yeager S."/>
            <person name="Yee E."/>
            <person name="Young G."/>
            <person name="Zainoun J."/>
            <person name="Zembeck L."/>
            <person name="Zimmer A."/>
            <person name="Zody M."/>
            <person name="Lander E."/>
        </authorList>
    </citation>
    <scope>NUCLEOTIDE SEQUENCE [LARGE SCALE GENOMIC DNA]</scope>
</reference>
<protein>
    <submittedName>
        <fullName evidence="1">Uncharacterized protein</fullName>
    </submittedName>
</protein>
<organism evidence="1 2">
    <name type="scientific">Ciona savignyi</name>
    <name type="common">Pacific transparent sea squirt</name>
    <dbReference type="NCBI Taxonomy" id="51511"/>
    <lineage>
        <taxon>Eukaryota</taxon>
        <taxon>Metazoa</taxon>
        <taxon>Chordata</taxon>
        <taxon>Tunicata</taxon>
        <taxon>Ascidiacea</taxon>
        <taxon>Phlebobranchia</taxon>
        <taxon>Cionidae</taxon>
        <taxon>Ciona</taxon>
    </lineage>
</organism>
<reference evidence="1" key="3">
    <citation type="submission" date="2025-09" db="UniProtKB">
        <authorList>
            <consortium name="Ensembl"/>
        </authorList>
    </citation>
    <scope>IDENTIFICATION</scope>
</reference>
<reference evidence="1" key="2">
    <citation type="submission" date="2025-08" db="UniProtKB">
        <authorList>
            <consortium name="Ensembl"/>
        </authorList>
    </citation>
    <scope>IDENTIFICATION</scope>
</reference>